<feature type="transmembrane region" description="Helical" evidence="7">
    <location>
        <begin position="191"/>
        <end position="209"/>
    </location>
</feature>
<evidence type="ECO:0000256" key="4">
    <source>
        <dbReference type="ARBA" id="ARBA00039137"/>
    </source>
</evidence>
<feature type="transmembrane region" description="Helical" evidence="7">
    <location>
        <begin position="286"/>
        <end position="308"/>
    </location>
</feature>
<evidence type="ECO:0000256" key="1">
    <source>
        <dbReference type="ARBA" id="ARBA00005215"/>
    </source>
</evidence>
<keyword evidence="7" id="KW-0812">Transmembrane</keyword>
<evidence type="ECO:0000313" key="9">
    <source>
        <dbReference type="EMBL" id="KAI3437776.1"/>
    </source>
</evidence>
<dbReference type="InterPro" id="IPR020831">
    <property type="entry name" value="GlycerAld/Erythrose_P_DH"/>
</dbReference>
<feature type="transmembrane region" description="Helical" evidence="7">
    <location>
        <begin position="512"/>
        <end position="534"/>
    </location>
</feature>
<dbReference type="OrthoDB" id="196955at2759"/>
<evidence type="ECO:0000256" key="2">
    <source>
        <dbReference type="ARBA" id="ARBA00007406"/>
    </source>
</evidence>
<feature type="domain" description="Glyceraldehyde 3-phosphate dehydrogenase NAD(P) binding" evidence="8">
    <location>
        <begin position="542"/>
        <end position="677"/>
    </location>
</feature>
<evidence type="ECO:0000256" key="3">
    <source>
        <dbReference type="ARBA" id="ARBA00023002"/>
    </source>
</evidence>
<dbReference type="FunFam" id="3.30.360.10:FF:000002">
    <property type="entry name" value="Glyceraldehyde-3-phosphate dehydrogenase"/>
    <property type="match status" value="1"/>
</dbReference>
<dbReference type="InterPro" id="IPR020828">
    <property type="entry name" value="GlycerAld_3-P_DH_NAD(P)-bd"/>
</dbReference>
<dbReference type="InterPro" id="IPR020830">
    <property type="entry name" value="GlycerAld_3-P_DH_AS"/>
</dbReference>
<feature type="transmembrane region" description="Helical" evidence="7">
    <location>
        <begin position="439"/>
        <end position="458"/>
    </location>
</feature>
<dbReference type="GO" id="GO:0051287">
    <property type="term" value="F:NAD binding"/>
    <property type="evidence" value="ECO:0007669"/>
    <property type="project" value="InterPro"/>
</dbReference>
<dbReference type="EC" id="1.2.1.13" evidence="4"/>
<dbReference type="InterPro" id="IPR036291">
    <property type="entry name" value="NAD(P)-bd_dom_sf"/>
</dbReference>
<feature type="transmembrane region" description="Helical" evidence="7">
    <location>
        <begin position="161"/>
        <end position="179"/>
    </location>
</feature>
<protein>
    <recommendedName>
        <fullName evidence="4">glyceraldehyde-3-phosphate dehydrogenase (NADP(+)) (phosphorylating)</fullName>
        <ecNumber evidence="4">1.2.1.13</ecNumber>
    </recommendedName>
</protein>
<name>A0A9D4TYZ7_CHLVU</name>
<dbReference type="InterPro" id="IPR020829">
    <property type="entry name" value="GlycerAld_3-P_DH_cat"/>
</dbReference>
<evidence type="ECO:0000256" key="6">
    <source>
        <dbReference type="RuleBase" id="RU000397"/>
    </source>
</evidence>
<keyword evidence="7" id="KW-0472">Membrane</keyword>
<gene>
    <name evidence="9" type="ORF">D9Q98_000223</name>
</gene>
<dbReference type="AlphaFoldDB" id="A0A9D4TYZ7"/>
<accession>A0A9D4TYZ7</accession>
<dbReference type="Pfam" id="PF00044">
    <property type="entry name" value="Gp_dh_N"/>
    <property type="match status" value="1"/>
</dbReference>
<keyword evidence="7" id="KW-1133">Transmembrane helix</keyword>
<feature type="transmembrane region" description="Helical" evidence="7">
    <location>
        <begin position="126"/>
        <end position="149"/>
    </location>
</feature>
<dbReference type="CDD" id="cd18126">
    <property type="entry name" value="GAPDH_I_C"/>
    <property type="match status" value="1"/>
</dbReference>
<dbReference type="InterPro" id="IPR036259">
    <property type="entry name" value="MFS_trans_sf"/>
</dbReference>
<dbReference type="Gene3D" id="1.20.1250.20">
    <property type="entry name" value="MFS general substrate transporter like domains"/>
    <property type="match status" value="1"/>
</dbReference>
<feature type="transmembrane region" description="Helical" evidence="7">
    <location>
        <begin position="366"/>
        <end position="386"/>
    </location>
</feature>
<dbReference type="Gene3D" id="3.40.50.720">
    <property type="entry name" value="NAD(P)-binding Rossmann-like Domain"/>
    <property type="match status" value="1"/>
</dbReference>
<evidence type="ECO:0000259" key="8">
    <source>
        <dbReference type="SMART" id="SM00846"/>
    </source>
</evidence>
<comment type="caution">
    <text evidence="9">The sequence shown here is derived from an EMBL/GenBank/DDBJ whole genome shotgun (WGS) entry which is preliminary data.</text>
</comment>
<dbReference type="PROSITE" id="PS00071">
    <property type="entry name" value="GAPDH"/>
    <property type="match status" value="1"/>
</dbReference>
<dbReference type="SMART" id="SM00846">
    <property type="entry name" value="Gp_dh_N"/>
    <property type="match status" value="1"/>
</dbReference>
<dbReference type="Proteomes" id="UP001055712">
    <property type="component" value="Unassembled WGS sequence"/>
</dbReference>
<dbReference type="Gene3D" id="3.30.360.10">
    <property type="entry name" value="Dihydrodipicolinate Reductase, domain 2"/>
    <property type="match status" value="1"/>
</dbReference>
<proteinExistence type="inferred from homology"/>
<sequence length="855" mass="92022">MAQRIVCCDLPPEHTTGDGLTCTFDDISVAADAQRGRVECAAPAESLFRDEERQGVRLRVTAASKAADAAAAAGFGGQPLHEEYLDKCAFEERLALASANDNSADPHAVASSTQTMKQRYSALKPFIIISASYLLFTITDGAVRMVVLLHAYQMGFSAMEVAIMFSFYELAGVVTNLAAGLMGARWGIKSTLLSGLSMQLVGIGMLFGWQTSWTKLQGILYVTAAQLMCGIAKDLTKLGGKTVTKLVTPDEKKSSLFKLVSFITGWKNSLKGAGYFLGAVTVAVNYYMALGILCGLVFAAMPWAAVGLSNQLGRARKENVTLARMFQNKPNINILSLSRVFLFGARDLWFEVPLPFFLRDPASGIGWSRSATGAFLAIWIIIYGQMQSWTPQLVLGPLKQAPPNKWVAALWCGILTAVPLILGIVMLAGDTFGPGVPEWPAIAAITVVLYAFCLVFAVNSAVHSYLIVAYAEGDKVAQTVGVYYASNAVGRLTGTLASGALYSYVGTTVVDGFGACLMVSCAFAAISTVVDLFLHEESGASGRLALRIAFDEQQDVFQVVHINEPSPIESTAYLIKYDSVHGTWEHEVEAVDGKIVITRKDGSETVDWASMGVELMLECSGKFLDRAKLQPFFERGCKKVVVSAPVKDPSPVLNIVYGINHELYEAANDHIVTAASCTTNCLAPVVKVVLDKLGIVHGCITTTVVDAPNSKKTDLRRARSALVNLAPTSTGSATAIALIFPELKGKLNGLAIRVPLLNGSITDCVFEVKRSTTAEEVNALFKEAAETYLKGTLGYEVKPLVSTDYINERRPGVVDALSTQVIDGTLVKIYAWYDNEFGYSCQMVKVLAMVAKSMA</sequence>
<dbReference type="Pfam" id="PF02800">
    <property type="entry name" value="Gp_dh_C"/>
    <property type="match status" value="1"/>
</dbReference>
<dbReference type="InterPro" id="IPR047769">
    <property type="entry name" value="MFS_ArsJ"/>
</dbReference>
<comment type="catalytic activity">
    <reaction evidence="5">
        <text>D-glyceraldehyde 3-phosphate + phosphate + NADP(+) = (2R)-3-phospho-glyceroyl phosphate + NADPH + H(+)</text>
        <dbReference type="Rhea" id="RHEA:10296"/>
        <dbReference type="ChEBI" id="CHEBI:15378"/>
        <dbReference type="ChEBI" id="CHEBI:43474"/>
        <dbReference type="ChEBI" id="CHEBI:57604"/>
        <dbReference type="ChEBI" id="CHEBI:57783"/>
        <dbReference type="ChEBI" id="CHEBI:58349"/>
        <dbReference type="ChEBI" id="CHEBI:59776"/>
        <dbReference type="EC" id="1.2.1.13"/>
    </reaction>
</comment>
<dbReference type="EMBL" id="SIDB01000001">
    <property type="protein sequence ID" value="KAI3437776.1"/>
    <property type="molecule type" value="Genomic_DNA"/>
</dbReference>
<evidence type="ECO:0000256" key="7">
    <source>
        <dbReference type="SAM" id="Phobius"/>
    </source>
</evidence>
<organism evidence="9 10">
    <name type="scientific">Chlorella vulgaris</name>
    <name type="common">Green alga</name>
    <dbReference type="NCBI Taxonomy" id="3077"/>
    <lineage>
        <taxon>Eukaryota</taxon>
        <taxon>Viridiplantae</taxon>
        <taxon>Chlorophyta</taxon>
        <taxon>core chlorophytes</taxon>
        <taxon>Trebouxiophyceae</taxon>
        <taxon>Chlorellales</taxon>
        <taxon>Chlorellaceae</taxon>
        <taxon>Chlorella clade</taxon>
        <taxon>Chlorella</taxon>
    </lineage>
</organism>
<dbReference type="PANTHER" id="PTHR23547">
    <property type="entry name" value="MAJOR FACILITATOR SUPERFAMILY DOMAIN, GENERAL SUBSTRATE TRANSPORTER"/>
    <property type="match status" value="1"/>
</dbReference>
<reference evidence="9" key="2">
    <citation type="submission" date="2020-11" db="EMBL/GenBank/DDBJ databases">
        <authorList>
            <person name="Cecchin M."/>
            <person name="Marcolungo L."/>
            <person name="Rossato M."/>
            <person name="Girolomoni L."/>
            <person name="Cosentino E."/>
            <person name="Cuine S."/>
            <person name="Li-Beisson Y."/>
            <person name="Delledonne M."/>
            <person name="Ballottari M."/>
        </authorList>
    </citation>
    <scope>NUCLEOTIDE SEQUENCE</scope>
    <source>
        <strain evidence="9">211/11P</strain>
        <tissue evidence="9">Whole cell</tissue>
    </source>
</reference>
<keyword evidence="10" id="KW-1185">Reference proteome</keyword>
<dbReference type="SUPFAM" id="SSF55347">
    <property type="entry name" value="Glyceraldehyde-3-phosphate dehydrogenase-like, C-terminal domain"/>
    <property type="match status" value="1"/>
</dbReference>
<dbReference type="GO" id="GO:0047100">
    <property type="term" value="F:glyceraldehyde-3-phosphate dehydrogenase (NADP+) (phosphorylating) activity"/>
    <property type="evidence" value="ECO:0007669"/>
    <property type="project" value="UniProtKB-EC"/>
</dbReference>
<dbReference type="CDD" id="cd05214">
    <property type="entry name" value="GAPDH_I_N"/>
    <property type="match status" value="1"/>
</dbReference>
<reference evidence="9" key="1">
    <citation type="journal article" date="2019" name="Plant J.">
        <title>Chlorella vulgaris genome assembly and annotation reveals the molecular basis for metabolic acclimation to high light conditions.</title>
        <authorList>
            <person name="Cecchin M."/>
            <person name="Marcolungo L."/>
            <person name="Rossato M."/>
            <person name="Girolomoni L."/>
            <person name="Cosentino E."/>
            <person name="Cuine S."/>
            <person name="Li-Beisson Y."/>
            <person name="Delledonne M."/>
            <person name="Ballottari M."/>
        </authorList>
    </citation>
    <scope>NUCLEOTIDE SEQUENCE</scope>
    <source>
        <strain evidence="9">211/11P</strain>
    </source>
</reference>
<dbReference type="SUPFAM" id="SSF103473">
    <property type="entry name" value="MFS general substrate transporter"/>
    <property type="match status" value="1"/>
</dbReference>
<feature type="transmembrane region" description="Helical" evidence="7">
    <location>
        <begin position="406"/>
        <end position="427"/>
    </location>
</feature>
<comment type="pathway">
    <text evidence="1">Carbohydrate biosynthesis; Calvin cycle.</text>
</comment>
<dbReference type="SUPFAM" id="SSF51735">
    <property type="entry name" value="NAD(P)-binding Rossmann-fold domains"/>
    <property type="match status" value="1"/>
</dbReference>
<keyword evidence="3" id="KW-0560">Oxidoreductase</keyword>
<dbReference type="PRINTS" id="PR00078">
    <property type="entry name" value="G3PDHDRGNASE"/>
</dbReference>
<evidence type="ECO:0000256" key="5">
    <source>
        <dbReference type="ARBA" id="ARBA00052787"/>
    </source>
</evidence>
<dbReference type="PANTHER" id="PTHR23547:SF1">
    <property type="entry name" value="MAJOR FACILITATOR SUPERFAMILY MFS_1"/>
    <property type="match status" value="1"/>
</dbReference>
<comment type="similarity">
    <text evidence="2 6">Belongs to the glyceraldehyde-3-phosphate dehydrogenase family.</text>
</comment>
<evidence type="ECO:0000313" key="10">
    <source>
        <dbReference type="Proteomes" id="UP001055712"/>
    </source>
</evidence>